<name>A0AAD2FYX3_9STRA</name>
<reference evidence="1" key="1">
    <citation type="submission" date="2023-08" db="EMBL/GenBank/DDBJ databases">
        <authorList>
            <person name="Audoor S."/>
            <person name="Bilcke G."/>
        </authorList>
    </citation>
    <scope>NUCLEOTIDE SEQUENCE</scope>
</reference>
<accession>A0AAD2FYX3</accession>
<dbReference type="Proteomes" id="UP001295423">
    <property type="component" value="Unassembled WGS sequence"/>
</dbReference>
<dbReference type="EMBL" id="CAKOGP040001940">
    <property type="protein sequence ID" value="CAJ1957377.1"/>
    <property type="molecule type" value="Genomic_DNA"/>
</dbReference>
<comment type="caution">
    <text evidence="1">The sequence shown here is derived from an EMBL/GenBank/DDBJ whole genome shotgun (WGS) entry which is preliminary data.</text>
</comment>
<evidence type="ECO:0000313" key="1">
    <source>
        <dbReference type="EMBL" id="CAJ1957377.1"/>
    </source>
</evidence>
<protein>
    <submittedName>
        <fullName evidence="1">Uncharacterized protein</fullName>
    </submittedName>
</protein>
<dbReference type="AlphaFoldDB" id="A0AAD2FYX3"/>
<keyword evidence="2" id="KW-1185">Reference proteome</keyword>
<organism evidence="1 2">
    <name type="scientific">Cylindrotheca closterium</name>
    <dbReference type="NCBI Taxonomy" id="2856"/>
    <lineage>
        <taxon>Eukaryota</taxon>
        <taxon>Sar</taxon>
        <taxon>Stramenopiles</taxon>
        <taxon>Ochrophyta</taxon>
        <taxon>Bacillariophyta</taxon>
        <taxon>Bacillariophyceae</taxon>
        <taxon>Bacillariophycidae</taxon>
        <taxon>Bacillariales</taxon>
        <taxon>Bacillariaceae</taxon>
        <taxon>Cylindrotheca</taxon>
    </lineage>
</organism>
<sequence>MIKDSEILVEQRKFSEADSSSKEPFNKIFDKGFRNTLDASMEGQTCTQPTYSKGDTQSSGKATLYLACVAVIRSGNERAVQRCKMSWFLKRGCAYQLLDIELFCGIWEA</sequence>
<gene>
    <name evidence="1" type="ORF">CYCCA115_LOCUS16687</name>
</gene>
<proteinExistence type="predicted"/>
<evidence type="ECO:0000313" key="2">
    <source>
        <dbReference type="Proteomes" id="UP001295423"/>
    </source>
</evidence>